<keyword evidence="9" id="KW-1185">Reference proteome</keyword>
<dbReference type="EMBL" id="SRLO01000340">
    <property type="protein sequence ID" value="TNN60128.1"/>
    <property type="molecule type" value="Genomic_DNA"/>
</dbReference>
<evidence type="ECO:0000256" key="7">
    <source>
        <dbReference type="SAM" id="MobiDB-lite"/>
    </source>
</evidence>
<feature type="region of interest" description="Disordered" evidence="7">
    <location>
        <begin position="1"/>
        <end position="160"/>
    </location>
</feature>
<feature type="compositionally biased region" description="Basic residues" evidence="7">
    <location>
        <begin position="34"/>
        <end position="55"/>
    </location>
</feature>
<name>A0A4Z2H2N6_9TELE</name>
<evidence type="ECO:0000313" key="8">
    <source>
        <dbReference type="EMBL" id="TNN60128.1"/>
    </source>
</evidence>
<evidence type="ECO:0000256" key="5">
    <source>
        <dbReference type="ARBA" id="ARBA00023242"/>
    </source>
</evidence>
<dbReference type="Pfam" id="PF17069">
    <property type="entry name" value="RSRP"/>
    <property type="match status" value="1"/>
</dbReference>
<dbReference type="GO" id="GO:0005634">
    <property type="term" value="C:nucleus"/>
    <property type="evidence" value="ECO:0007669"/>
    <property type="project" value="UniProtKB-SubCell"/>
</dbReference>
<proteinExistence type="inferred from homology"/>
<feature type="compositionally biased region" description="Basic residues" evidence="7">
    <location>
        <begin position="113"/>
        <end position="132"/>
    </location>
</feature>
<dbReference type="Proteomes" id="UP000314294">
    <property type="component" value="Unassembled WGS sequence"/>
</dbReference>
<feature type="compositionally biased region" description="Low complexity" evidence="7">
    <location>
        <begin position="141"/>
        <end position="160"/>
    </location>
</feature>
<gene>
    <name evidence="8" type="primary">rsrp1</name>
    <name evidence="8" type="ORF">EYF80_029680</name>
</gene>
<feature type="region of interest" description="Disordered" evidence="7">
    <location>
        <begin position="276"/>
        <end position="300"/>
    </location>
</feature>
<feature type="region of interest" description="Disordered" evidence="7">
    <location>
        <begin position="209"/>
        <end position="239"/>
    </location>
</feature>
<comment type="caution">
    <text evidence="8">The sequence shown here is derived from an EMBL/GenBank/DDBJ whole genome shotgun (WGS) entry which is preliminary data.</text>
</comment>
<comment type="similarity">
    <text evidence="2">Belongs to the RSRP family.</text>
</comment>
<keyword evidence="4" id="KW-0597">Phosphoprotein</keyword>
<evidence type="ECO:0000256" key="1">
    <source>
        <dbReference type="ARBA" id="ARBA00004123"/>
    </source>
</evidence>
<dbReference type="PANTHER" id="PTHR47622">
    <property type="entry name" value="ARGININE/SERINE-RICH PROTEIN 1"/>
    <property type="match status" value="1"/>
</dbReference>
<evidence type="ECO:0000256" key="2">
    <source>
        <dbReference type="ARBA" id="ARBA00009534"/>
    </source>
</evidence>
<evidence type="ECO:0000256" key="4">
    <source>
        <dbReference type="ARBA" id="ARBA00022553"/>
    </source>
</evidence>
<comment type="function">
    <text evidence="6">Probably acts as a spliceosomal factor that contributes to spliceosome assembly and regulates the isoform switching of proteins such as PARP6.</text>
</comment>
<evidence type="ECO:0000256" key="6">
    <source>
        <dbReference type="ARBA" id="ARBA00034666"/>
    </source>
</evidence>
<feature type="compositionally biased region" description="Basic residues" evidence="7">
    <location>
        <begin position="64"/>
        <end position="81"/>
    </location>
</feature>
<dbReference type="InterPro" id="IPR029656">
    <property type="entry name" value="RSRP1"/>
</dbReference>
<dbReference type="AlphaFoldDB" id="A0A4Z2H2N6"/>
<sequence length="300" mass="33315">MAKGDDSHLEIVHVSRSDGINVKFDQNCAPSSRSRSRSKSGSAGRHRRRHTRKGGNRSPSRSRSPSRNRSRSHPRCHRPSSRCRCDNHRGSGRVCRSPSRRHKDNSGSPSPPRHSRSRRHRTHSRPTSHKSRQSKEVSRFSQSPPSNNNGSRSGSSEHSVNLSLDDKEILVEAAEAIAIEIPGVEKLELPENVKPIPMEQAVESKRVLTGTWVRQDPEKTPSESDEDPDDVFSSRMSPKRKTISFSINNAVLKPTGAAPSGAKVTSRVDTYESRKPYGHWMPVKSGHAASARKQALAMSH</sequence>
<dbReference type="OrthoDB" id="9950396at2759"/>
<reference evidence="8 9" key="1">
    <citation type="submission" date="2019-03" db="EMBL/GenBank/DDBJ databases">
        <title>First draft genome of Liparis tanakae, snailfish: a comprehensive survey of snailfish specific genes.</title>
        <authorList>
            <person name="Kim W."/>
            <person name="Song I."/>
            <person name="Jeong J.-H."/>
            <person name="Kim D."/>
            <person name="Kim S."/>
            <person name="Ryu S."/>
            <person name="Song J.Y."/>
            <person name="Lee S.K."/>
        </authorList>
    </citation>
    <scope>NUCLEOTIDE SEQUENCE [LARGE SCALE GENOMIC DNA]</scope>
    <source>
        <tissue evidence="8">Muscle</tissue>
    </source>
</reference>
<keyword evidence="5" id="KW-0539">Nucleus</keyword>
<dbReference type="PANTHER" id="PTHR47622:SF1">
    <property type="entry name" value="ARGININE_SERINE-RICH PROTEIN 1"/>
    <property type="match status" value="1"/>
</dbReference>
<evidence type="ECO:0000256" key="3">
    <source>
        <dbReference type="ARBA" id="ARBA00018147"/>
    </source>
</evidence>
<evidence type="ECO:0000313" key="9">
    <source>
        <dbReference type="Proteomes" id="UP000314294"/>
    </source>
</evidence>
<accession>A0A4Z2H2N6</accession>
<protein>
    <recommendedName>
        <fullName evidence="3">Arginine/serine-rich protein 1</fullName>
    </recommendedName>
</protein>
<organism evidence="8 9">
    <name type="scientific">Liparis tanakae</name>
    <name type="common">Tanaka's snailfish</name>
    <dbReference type="NCBI Taxonomy" id="230148"/>
    <lineage>
        <taxon>Eukaryota</taxon>
        <taxon>Metazoa</taxon>
        <taxon>Chordata</taxon>
        <taxon>Craniata</taxon>
        <taxon>Vertebrata</taxon>
        <taxon>Euteleostomi</taxon>
        <taxon>Actinopterygii</taxon>
        <taxon>Neopterygii</taxon>
        <taxon>Teleostei</taxon>
        <taxon>Neoteleostei</taxon>
        <taxon>Acanthomorphata</taxon>
        <taxon>Eupercaria</taxon>
        <taxon>Perciformes</taxon>
        <taxon>Cottioidei</taxon>
        <taxon>Cottales</taxon>
        <taxon>Liparidae</taxon>
        <taxon>Liparis</taxon>
    </lineage>
</organism>
<comment type="subcellular location">
    <subcellularLocation>
        <location evidence="1">Nucleus</location>
    </subcellularLocation>
</comment>
<feature type="compositionally biased region" description="Basic and acidic residues" evidence="7">
    <location>
        <begin position="1"/>
        <end position="16"/>
    </location>
</feature>